<name>A0ABU7B038_9TELE</name>
<protein>
    <submittedName>
        <fullName evidence="1">Uncharacterized protein</fullName>
    </submittedName>
</protein>
<dbReference type="EMBL" id="JAHUTI010032172">
    <property type="protein sequence ID" value="MED6242955.1"/>
    <property type="molecule type" value="Genomic_DNA"/>
</dbReference>
<proteinExistence type="predicted"/>
<reference evidence="1 2" key="1">
    <citation type="submission" date="2021-07" db="EMBL/GenBank/DDBJ databases">
        <authorList>
            <person name="Palmer J.M."/>
        </authorList>
    </citation>
    <scope>NUCLEOTIDE SEQUENCE [LARGE SCALE GENOMIC DNA]</scope>
    <source>
        <strain evidence="1 2">AT_MEX2019</strain>
        <tissue evidence="1">Muscle</tissue>
    </source>
</reference>
<comment type="caution">
    <text evidence="1">The sequence shown here is derived from an EMBL/GenBank/DDBJ whole genome shotgun (WGS) entry which is preliminary data.</text>
</comment>
<dbReference type="Proteomes" id="UP001345963">
    <property type="component" value="Unassembled WGS sequence"/>
</dbReference>
<accession>A0ABU7B038</accession>
<sequence length="102" mass="11198">MMMDADKSVKKKISLCCYNSHSESTSPEITDSACLQPAYIAGKRMQQSFYSMKVKTSASSHQTGLKGERGGPQTSSAFCHLSTFAILCCSQISSYYLCHCFT</sequence>
<gene>
    <name evidence="1" type="ORF">ATANTOWER_012565</name>
</gene>
<organism evidence="1 2">
    <name type="scientific">Ataeniobius toweri</name>
    <dbReference type="NCBI Taxonomy" id="208326"/>
    <lineage>
        <taxon>Eukaryota</taxon>
        <taxon>Metazoa</taxon>
        <taxon>Chordata</taxon>
        <taxon>Craniata</taxon>
        <taxon>Vertebrata</taxon>
        <taxon>Euteleostomi</taxon>
        <taxon>Actinopterygii</taxon>
        <taxon>Neopterygii</taxon>
        <taxon>Teleostei</taxon>
        <taxon>Neoteleostei</taxon>
        <taxon>Acanthomorphata</taxon>
        <taxon>Ovalentaria</taxon>
        <taxon>Atherinomorphae</taxon>
        <taxon>Cyprinodontiformes</taxon>
        <taxon>Goodeidae</taxon>
        <taxon>Ataeniobius</taxon>
    </lineage>
</organism>
<evidence type="ECO:0000313" key="1">
    <source>
        <dbReference type="EMBL" id="MED6242955.1"/>
    </source>
</evidence>
<keyword evidence="2" id="KW-1185">Reference proteome</keyword>
<evidence type="ECO:0000313" key="2">
    <source>
        <dbReference type="Proteomes" id="UP001345963"/>
    </source>
</evidence>